<organism evidence="15 16">
    <name type="scientific">Eubacterium barkeri</name>
    <name type="common">Clostridium barkeri</name>
    <dbReference type="NCBI Taxonomy" id="1528"/>
    <lineage>
        <taxon>Bacteria</taxon>
        <taxon>Bacillati</taxon>
        <taxon>Bacillota</taxon>
        <taxon>Clostridia</taxon>
        <taxon>Eubacteriales</taxon>
        <taxon>Eubacteriaceae</taxon>
        <taxon>Eubacterium</taxon>
    </lineage>
</organism>
<dbReference type="PROSITE" id="PS50113">
    <property type="entry name" value="PAC"/>
    <property type="match status" value="1"/>
</dbReference>
<comment type="subcellular location">
    <subcellularLocation>
        <location evidence="2">Membrane</location>
    </subcellularLocation>
</comment>
<accession>A0A1H3AMM3</accession>
<evidence type="ECO:0000259" key="13">
    <source>
        <dbReference type="PROSITE" id="PS50112"/>
    </source>
</evidence>
<feature type="modified residue" description="4-aspartylphosphate" evidence="10">
    <location>
        <position position="1116"/>
    </location>
</feature>
<feature type="domain" description="Response regulatory" evidence="12">
    <location>
        <begin position="1064"/>
        <end position="1185"/>
    </location>
</feature>
<dbReference type="PANTHER" id="PTHR43047">
    <property type="entry name" value="TWO-COMPONENT HISTIDINE PROTEIN KINASE"/>
    <property type="match status" value="1"/>
</dbReference>
<dbReference type="SUPFAM" id="SSF55874">
    <property type="entry name" value="ATPase domain of HSP90 chaperone/DNA topoisomerase II/histidine kinase"/>
    <property type="match status" value="1"/>
</dbReference>
<feature type="domain" description="Histidine kinase" evidence="11">
    <location>
        <begin position="815"/>
        <end position="1036"/>
    </location>
</feature>
<dbReference type="PANTHER" id="PTHR43047:SF72">
    <property type="entry name" value="OSMOSENSING HISTIDINE PROTEIN KINASE SLN1"/>
    <property type="match status" value="1"/>
</dbReference>
<dbReference type="GO" id="GO:0009927">
    <property type="term" value="F:histidine phosphotransfer kinase activity"/>
    <property type="evidence" value="ECO:0007669"/>
    <property type="project" value="TreeGrafter"/>
</dbReference>
<comment type="catalytic activity">
    <reaction evidence="1">
        <text>ATP + protein L-histidine = ADP + protein N-phospho-L-histidine.</text>
        <dbReference type="EC" id="2.7.13.3"/>
    </reaction>
</comment>
<reference evidence="16" key="1">
    <citation type="submission" date="2016-10" db="EMBL/GenBank/DDBJ databases">
        <authorList>
            <person name="Varghese N."/>
            <person name="Submissions S."/>
        </authorList>
    </citation>
    <scope>NUCLEOTIDE SEQUENCE [LARGE SCALE GENOMIC DNA]</scope>
    <source>
        <strain evidence="16">VPI 5359</strain>
    </source>
</reference>
<dbReference type="EMBL" id="FNOU01000001">
    <property type="protein sequence ID" value="SDX30638.1"/>
    <property type="molecule type" value="Genomic_DNA"/>
</dbReference>
<keyword evidence="16" id="KW-1185">Reference proteome</keyword>
<dbReference type="PROSITE" id="PS50110">
    <property type="entry name" value="RESPONSE_REGULATORY"/>
    <property type="match status" value="1"/>
</dbReference>
<keyword evidence="7" id="KW-0418">Kinase</keyword>
<dbReference type="InterPro" id="IPR005467">
    <property type="entry name" value="His_kinase_dom"/>
</dbReference>
<dbReference type="InterPro" id="IPR001789">
    <property type="entry name" value="Sig_transdc_resp-reg_receiver"/>
</dbReference>
<dbReference type="InterPro" id="IPR035965">
    <property type="entry name" value="PAS-like_dom_sf"/>
</dbReference>
<dbReference type="InterPro" id="IPR011006">
    <property type="entry name" value="CheY-like_superfamily"/>
</dbReference>
<dbReference type="Pfam" id="PF08447">
    <property type="entry name" value="PAS_3"/>
    <property type="match status" value="2"/>
</dbReference>
<dbReference type="Pfam" id="PF00072">
    <property type="entry name" value="Response_reg"/>
    <property type="match status" value="1"/>
</dbReference>
<gene>
    <name evidence="15" type="ORF">SAMN04488579_10197</name>
</gene>
<keyword evidence="5 10" id="KW-0597">Phosphoprotein</keyword>
<evidence type="ECO:0000313" key="15">
    <source>
        <dbReference type="EMBL" id="SDX30638.1"/>
    </source>
</evidence>
<dbReference type="InterPro" id="IPR000014">
    <property type="entry name" value="PAS"/>
</dbReference>
<evidence type="ECO:0000259" key="11">
    <source>
        <dbReference type="PROSITE" id="PS50109"/>
    </source>
</evidence>
<dbReference type="SMART" id="SM00448">
    <property type="entry name" value="REC"/>
    <property type="match status" value="1"/>
</dbReference>
<dbReference type="GO" id="GO:0005886">
    <property type="term" value="C:plasma membrane"/>
    <property type="evidence" value="ECO:0007669"/>
    <property type="project" value="TreeGrafter"/>
</dbReference>
<dbReference type="CDD" id="cd00082">
    <property type="entry name" value="HisKA"/>
    <property type="match status" value="1"/>
</dbReference>
<dbReference type="SMART" id="SM00091">
    <property type="entry name" value="PAS"/>
    <property type="match status" value="2"/>
</dbReference>
<dbReference type="STRING" id="1528.SAMN04488579_10197"/>
<dbReference type="InterPro" id="IPR004358">
    <property type="entry name" value="Sig_transdc_His_kin-like_C"/>
</dbReference>
<dbReference type="Gene3D" id="3.30.450.20">
    <property type="entry name" value="PAS domain"/>
    <property type="match status" value="4"/>
</dbReference>
<dbReference type="InterPro" id="IPR003594">
    <property type="entry name" value="HATPase_dom"/>
</dbReference>
<keyword evidence="6" id="KW-0808">Transferase</keyword>
<feature type="domain" description="PAS" evidence="13">
    <location>
        <begin position="150"/>
        <end position="225"/>
    </location>
</feature>
<dbReference type="SMART" id="SM00086">
    <property type="entry name" value="PAC"/>
    <property type="match status" value="4"/>
</dbReference>
<dbReference type="EC" id="2.7.13.3" evidence="3"/>
<dbReference type="FunFam" id="3.30.565.10:FF:000006">
    <property type="entry name" value="Sensor histidine kinase WalK"/>
    <property type="match status" value="1"/>
</dbReference>
<dbReference type="InterPro" id="IPR036890">
    <property type="entry name" value="HATPase_C_sf"/>
</dbReference>
<dbReference type="PROSITE" id="PS50109">
    <property type="entry name" value="HIS_KIN"/>
    <property type="match status" value="1"/>
</dbReference>
<evidence type="ECO:0000256" key="5">
    <source>
        <dbReference type="ARBA" id="ARBA00022553"/>
    </source>
</evidence>
<dbReference type="RefSeq" id="WP_242873469.1">
    <property type="nucleotide sequence ID" value="NZ_FNOU01000001.1"/>
</dbReference>
<dbReference type="CDD" id="cd16922">
    <property type="entry name" value="HATPase_EvgS-ArcB-TorS-like"/>
    <property type="match status" value="1"/>
</dbReference>
<dbReference type="CDD" id="cd17546">
    <property type="entry name" value="REC_hyHK_CKI1_RcsC-like"/>
    <property type="match status" value="1"/>
</dbReference>
<dbReference type="Gene3D" id="3.30.565.10">
    <property type="entry name" value="Histidine kinase-like ATPase, C-terminal domain"/>
    <property type="match status" value="1"/>
</dbReference>
<evidence type="ECO:0000259" key="12">
    <source>
        <dbReference type="PROSITE" id="PS50110"/>
    </source>
</evidence>
<dbReference type="SMART" id="SM00387">
    <property type="entry name" value="HATPase_c"/>
    <property type="match status" value="1"/>
</dbReference>
<evidence type="ECO:0000256" key="2">
    <source>
        <dbReference type="ARBA" id="ARBA00004370"/>
    </source>
</evidence>
<proteinExistence type="predicted"/>
<dbReference type="AlphaFoldDB" id="A0A1H3AMM3"/>
<feature type="domain" description="PAC" evidence="14">
    <location>
        <begin position="228"/>
        <end position="279"/>
    </location>
</feature>
<dbReference type="Gene3D" id="3.40.50.2300">
    <property type="match status" value="1"/>
</dbReference>
<evidence type="ECO:0000313" key="16">
    <source>
        <dbReference type="Proteomes" id="UP000199652"/>
    </source>
</evidence>
<dbReference type="PROSITE" id="PS50112">
    <property type="entry name" value="PAS"/>
    <property type="match status" value="1"/>
</dbReference>
<dbReference type="Pfam" id="PF00512">
    <property type="entry name" value="HisKA"/>
    <property type="match status" value="1"/>
</dbReference>
<evidence type="ECO:0000256" key="7">
    <source>
        <dbReference type="ARBA" id="ARBA00022777"/>
    </source>
</evidence>
<dbReference type="InterPro" id="IPR013655">
    <property type="entry name" value="PAS_fold_3"/>
</dbReference>
<evidence type="ECO:0000256" key="3">
    <source>
        <dbReference type="ARBA" id="ARBA00012438"/>
    </source>
</evidence>
<dbReference type="SMART" id="SM00388">
    <property type="entry name" value="HisKA"/>
    <property type="match status" value="1"/>
</dbReference>
<dbReference type="GO" id="GO:0000155">
    <property type="term" value="F:phosphorelay sensor kinase activity"/>
    <property type="evidence" value="ECO:0007669"/>
    <property type="project" value="InterPro"/>
</dbReference>
<dbReference type="InterPro" id="IPR003661">
    <property type="entry name" value="HisK_dim/P_dom"/>
</dbReference>
<dbReference type="SUPFAM" id="SSF47384">
    <property type="entry name" value="Homodimeric domain of signal transducing histidine kinase"/>
    <property type="match status" value="1"/>
</dbReference>
<evidence type="ECO:0000256" key="9">
    <source>
        <dbReference type="ARBA" id="ARBA00024867"/>
    </source>
</evidence>
<dbReference type="InterPro" id="IPR001610">
    <property type="entry name" value="PAC"/>
</dbReference>
<dbReference type="SUPFAM" id="SSF52172">
    <property type="entry name" value="CheY-like"/>
    <property type="match status" value="1"/>
</dbReference>
<evidence type="ECO:0000256" key="1">
    <source>
        <dbReference type="ARBA" id="ARBA00000085"/>
    </source>
</evidence>
<dbReference type="SUPFAM" id="SSF55785">
    <property type="entry name" value="PYP-like sensor domain (PAS domain)"/>
    <property type="match status" value="4"/>
</dbReference>
<evidence type="ECO:0000256" key="4">
    <source>
        <dbReference type="ARBA" id="ARBA00018672"/>
    </source>
</evidence>
<dbReference type="InterPro" id="IPR036097">
    <property type="entry name" value="HisK_dim/P_sf"/>
</dbReference>
<dbReference type="InterPro" id="IPR000700">
    <property type="entry name" value="PAS-assoc_C"/>
</dbReference>
<comment type="function">
    <text evidence="9">May play the central regulatory role in sporulation. It may be an element of the effector pathway responsible for the activation of sporulation genes in response to nutritional stress. Spo0A may act in concert with spo0H (a sigma factor) to control the expression of some genes that are critical to the sporulation process.</text>
</comment>
<evidence type="ECO:0000256" key="6">
    <source>
        <dbReference type="ARBA" id="ARBA00022679"/>
    </source>
</evidence>
<sequence length="1199" mass="135646">MTEQWNDTITDLRQDAEKSTHLLQTIVDNIPGGVVKLKLCDDKIIPVYMSDGWSQMMGDTKENLMALYSADAMAGLHPDDFDRVILEVAAAMESRKPVNSTYRIKNSKNEYRWVNNRSSVVPEEDGTIYYYAVYTDVTDEITTQQEYEKATKEMELIYNGIPGAVFKCRFDADWTVIFANDGLFRFLGYTRQEFKELFDNKMSGVIYPEDGAVMVEKITKQLKYTTSVVNENRLICKDGSIKWISIHAELMEDENKEQYFYCTFVDVTEQKKAEEELSNTQKKLSAAIDHAGVAYWEYDIRNNRAYLNSVSTSEYKLEEILENYPQSVYDSGTIHPDSVADYQRLIDAVNAGEEDATADIKTIDVNDELVWKRVRFTTLFDENKKPFWAVATAESIDEYKRLEQQFSLAAAQTGMEVWVYDFANRTITRTATTGVDYGVANVIENAPECLVELGAVHPDDTELLFDMYKKLQAGEREVSCELRMFRADLNAYSYHKINYSVIFDKNGKAERAIGTAFDISDYILLKKKYKDSVEYYHNGIDERLLITGHCNITQNFIMEIVSSSGKDYVAEMGDDREAFFTQFSALVVGEEKQREFLSKFLNAPLMEAHKNGAAGQKMECLISMENGNHRYASITIDVMKEPNTGELTGFFAVADITAETIYKKAINSIVDNYYEFIVDVDVKADTYTMLSKRKGLTNIPPSKGVFSKANRENASRFADAESTSMCLKKLSIPYMLERLKEENTYSFNFRMRENDVIRTKKIQVFPIDLKIHHIGFTQVDITELLDIEQQKNEALTHALVSAERANKAKSDFLSRMSHDIRTPMNAILGTTELAMQELDDKAKVLESLSVINSSGKLLLSMINDLLDMSRIESGSLTLVRETFDGNLEYQNMIEMSKVMFEQKRQCFSSSKKFSHQYFMGDIIRLKRVVFNLLNNASKFTPNGGSVKLCAEEQKTANPKIAMLIFEISDSGIGIPQDKLDAIFEPFTQLDTEAKYQGTGLGLSIVKSIVETKGGTITVKSEVGKGTVFTVAFPMEIAQKEAKASCSNQVATDFVSESADFSQLNILLVEDHPVNTMVAKRMLEKHGAMVDTAENGEIAYEKFTKSKINQYNLIFMDIQMPVMNGYESAKAIRSSAHPQAKTIPIIAMTANAYAEDIKNATDSGMNGHIAKPISMELIVQAIHSVSEDFSDTKENRYDNQ</sequence>
<dbReference type="Pfam" id="PF02518">
    <property type="entry name" value="HATPase_c"/>
    <property type="match status" value="1"/>
</dbReference>
<dbReference type="NCBIfam" id="TIGR00229">
    <property type="entry name" value="sensory_box"/>
    <property type="match status" value="1"/>
</dbReference>
<name>A0A1H3AMM3_EUBBA</name>
<evidence type="ECO:0000259" key="14">
    <source>
        <dbReference type="PROSITE" id="PS50113"/>
    </source>
</evidence>
<evidence type="ECO:0000256" key="8">
    <source>
        <dbReference type="ARBA" id="ARBA00023012"/>
    </source>
</evidence>
<protein>
    <recommendedName>
        <fullName evidence="4">Stage 0 sporulation protein A homolog</fullName>
        <ecNumber evidence="3">2.7.13.3</ecNumber>
    </recommendedName>
</protein>
<keyword evidence="8" id="KW-0902">Two-component regulatory system</keyword>
<evidence type="ECO:0000256" key="10">
    <source>
        <dbReference type="PROSITE-ProRule" id="PRU00169"/>
    </source>
</evidence>
<dbReference type="CDD" id="cd00130">
    <property type="entry name" value="PAS"/>
    <property type="match status" value="2"/>
</dbReference>
<dbReference type="PRINTS" id="PR00344">
    <property type="entry name" value="BCTRLSENSOR"/>
</dbReference>
<dbReference type="Gene3D" id="1.10.287.130">
    <property type="match status" value="1"/>
</dbReference>
<dbReference type="Proteomes" id="UP000199652">
    <property type="component" value="Unassembled WGS sequence"/>
</dbReference>